<dbReference type="SUPFAM" id="SSF48452">
    <property type="entry name" value="TPR-like"/>
    <property type="match status" value="1"/>
</dbReference>
<keyword evidence="5" id="KW-1185">Reference proteome</keyword>
<name>A0A6N6RF80_9FLAO</name>
<dbReference type="Gene3D" id="1.25.40.10">
    <property type="entry name" value="Tetratricopeptide repeat domain"/>
    <property type="match status" value="2"/>
</dbReference>
<dbReference type="EMBL" id="WBVO01000016">
    <property type="protein sequence ID" value="KAB2805341.1"/>
    <property type="molecule type" value="Genomic_DNA"/>
</dbReference>
<comment type="caution">
    <text evidence="4">The sequence shown here is derived from an EMBL/GenBank/DDBJ whole genome shotgun (WGS) entry which is preliminary data.</text>
</comment>
<feature type="signal peptide" evidence="1">
    <location>
        <begin position="1"/>
        <end position="23"/>
    </location>
</feature>
<dbReference type="RefSeq" id="WP_151668478.1">
    <property type="nucleotide sequence ID" value="NZ_WBVO01000016.1"/>
</dbReference>
<dbReference type="InterPro" id="IPR038765">
    <property type="entry name" value="Papain-like_cys_pep_sf"/>
</dbReference>
<feature type="chain" id="PRO_5027083585" evidence="1">
    <location>
        <begin position="24"/>
        <end position="1249"/>
    </location>
</feature>
<dbReference type="InterPro" id="IPR019734">
    <property type="entry name" value="TPR_rpt"/>
</dbReference>
<evidence type="ECO:0000259" key="3">
    <source>
        <dbReference type="Pfam" id="PF12969"/>
    </source>
</evidence>
<dbReference type="Gene3D" id="2.60.40.3140">
    <property type="match status" value="1"/>
</dbReference>
<sequence length="1249" mass="141948">MVQNLLRTAFTFCLSIFFLTSFAQEGTYDAAWEKFVANDYEGALDEFTNANNGTLTPEAYLGRYFSKKALYKDDATEDLRMYFQTADDPTIALRALWEFHYGDKSDEDVEFLENIQENHTGTLQGLATEALATWYRTSNELDDAQEMYEELHTIDRWAVLGEFENISESGFNGDFGALENPHPDALFYNKVGAEVQWFEIAGPRHDKWVDLEYFFYASNSIIYAQNFLASEIDQDVQFRLGVSGSVKVWVNDKLMFSEADERNNGLDSYIFTAHLNRGFNRVLIQMGESEAGNCNFMLRITDDAGNHIQGLSTTTELQSYQTEQSFESTTIPDAVIAHYTQEIEQNPNDILNYLILSEYYRLTDNGNAGKVLLNKARELFPENIFLSTRMLLAYLRDGNSTQMSTLVEEIKVKSPDNVLALNLRFSEAMDIEDYEQAEGILNDLHRVQGNTTNYYDKKIQLASAQEDRELVFETIEIAYNRFPLEWDFVNLMYLVEKDVNSNPRRALNVLDDYTDERYSPTALRKMASHYFGQQTLSGLQEGMDIYEELIENEPIAIGYYNTLSKIKFAMRRYDDAEEYALTCTEMAPYLGGYYSSLAEIYKELDRTTRAEVAYAKAIYYDPYDYDSRHALRELQGLDGIFENFEETDVYQAAKVAPDADAYPEDNALIVVDDNQHVFYKGGGNEERHIFVVKVLNVDGVDSWKEFRVPVSANQNGIIEKAETIKANGSRVAAETSGAQVVFENLEPGDAIHVTYRLESHHSGKLTNHIWGSEFMEFYIPTLSTNLALIVPEGTNLQYKVENGDVDFTTDTLRNGEVAYRWSVSDVPAIRYESGMPPLADVGTTVHYTTFDDWNFVSDWYTDLVRAKAKKEFEVDMAVEEIFPSGYEGMSDYDKARAIHDYIVENVRYRSVSFLQSGLIPQSASTTLTAKQGDCKDVSVLFATLCAEVGLDANLVLVNTRNNGTKEMMLPSINFNHCIASVKLDTSDVPYFVELTSDKISFATRTSDIEGAFILPIPLNSDEEVEAYVSNDIKGLTSQTYRNTEVSFEGSNISVTRNTIKTGISAAGIRNRYRDEGPVQQEKYMQDAISNEYPGIKLTNVEFTKGLTENVDSVHYTYSYEANDVTSRISSLEIFEVPFSDGFKSGSTLIAMEERKYPIELWESFSSRVYDEEIELTIPAGKRLAEVPEDVIIEVEDFSYKVTFKKRGNVLHITRHFEILDDLVAPEDYPEFKSALEAAIKADTQNLAFQ</sequence>
<dbReference type="SUPFAM" id="SSF54001">
    <property type="entry name" value="Cysteine proteinases"/>
    <property type="match status" value="1"/>
</dbReference>
<proteinExistence type="predicted"/>
<dbReference type="AlphaFoldDB" id="A0A6N6RF80"/>
<dbReference type="Pfam" id="PF12969">
    <property type="entry name" value="DUF3857"/>
    <property type="match status" value="1"/>
</dbReference>
<keyword evidence="1" id="KW-0732">Signal</keyword>
<protein>
    <submittedName>
        <fullName evidence="4">DUF3857 domain-containing protein</fullName>
    </submittedName>
</protein>
<evidence type="ECO:0000313" key="4">
    <source>
        <dbReference type="EMBL" id="KAB2805341.1"/>
    </source>
</evidence>
<evidence type="ECO:0000256" key="1">
    <source>
        <dbReference type="SAM" id="SignalP"/>
    </source>
</evidence>
<dbReference type="InterPro" id="IPR024618">
    <property type="entry name" value="DUF3857"/>
</dbReference>
<feature type="domain" description="DUF3857" evidence="3">
    <location>
        <begin position="685"/>
        <end position="829"/>
    </location>
</feature>
<dbReference type="SMART" id="SM00028">
    <property type="entry name" value="TPR"/>
    <property type="match status" value="2"/>
</dbReference>
<reference evidence="4 5" key="1">
    <citation type="submission" date="2019-09" db="EMBL/GenBank/DDBJ databases">
        <title>Genomes of family Cryomorphaceae.</title>
        <authorList>
            <person name="Bowman J.P."/>
        </authorList>
    </citation>
    <scope>NUCLEOTIDE SEQUENCE [LARGE SCALE GENOMIC DNA]</scope>
    <source>
        <strain evidence="4 5">LMG 25704</strain>
    </source>
</reference>
<dbReference type="InterPro" id="IPR002931">
    <property type="entry name" value="Transglutaminase-like"/>
</dbReference>
<dbReference type="InterPro" id="IPR011990">
    <property type="entry name" value="TPR-like_helical_dom_sf"/>
</dbReference>
<dbReference type="Gene3D" id="2.60.120.1130">
    <property type="match status" value="1"/>
</dbReference>
<accession>A0A6N6RF80</accession>
<evidence type="ECO:0000259" key="2">
    <source>
        <dbReference type="Pfam" id="PF01841"/>
    </source>
</evidence>
<evidence type="ECO:0000313" key="5">
    <source>
        <dbReference type="Proteomes" id="UP000468650"/>
    </source>
</evidence>
<organism evidence="4 5">
    <name type="scientific">Phaeocystidibacter luteus</name>
    <dbReference type="NCBI Taxonomy" id="911197"/>
    <lineage>
        <taxon>Bacteria</taxon>
        <taxon>Pseudomonadati</taxon>
        <taxon>Bacteroidota</taxon>
        <taxon>Flavobacteriia</taxon>
        <taxon>Flavobacteriales</taxon>
        <taxon>Phaeocystidibacteraceae</taxon>
        <taxon>Phaeocystidibacter</taxon>
    </lineage>
</organism>
<gene>
    <name evidence="4" type="ORF">F8C67_13915</name>
</gene>
<dbReference type="Pfam" id="PF01841">
    <property type="entry name" value="Transglut_core"/>
    <property type="match status" value="1"/>
</dbReference>
<dbReference type="Gene3D" id="3.10.620.30">
    <property type="match status" value="1"/>
</dbReference>
<feature type="domain" description="Transglutaminase-like" evidence="2">
    <location>
        <begin position="889"/>
        <end position="983"/>
    </location>
</feature>
<dbReference type="OrthoDB" id="98874at2"/>
<dbReference type="Proteomes" id="UP000468650">
    <property type="component" value="Unassembled WGS sequence"/>
</dbReference>